<dbReference type="AlphaFoldDB" id="A0A6P0B0E7"/>
<keyword evidence="4 9" id="KW-0812">Transmembrane</keyword>
<proteinExistence type="inferred from homology"/>
<feature type="domain" description="ABC transmembrane type-1" evidence="10">
    <location>
        <begin position="67"/>
        <end position="268"/>
    </location>
</feature>
<dbReference type="Pfam" id="PF00528">
    <property type="entry name" value="BPD_transp_1"/>
    <property type="match status" value="1"/>
</dbReference>
<gene>
    <name evidence="11" type="primary">cysT</name>
    <name evidence="11" type="ORF">GR204_03815</name>
</gene>
<keyword evidence="3 9" id="KW-0813">Transport</keyword>
<dbReference type="InterPro" id="IPR005667">
    <property type="entry name" value="Sulph_transpt2"/>
</dbReference>
<dbReference type="PROSITE" id="PS50928">
    <property type="entry name" value="ABC_TM1"/>
    <property type="match status" value="1"/>
</dbReference>
<comment type="subunit">
    <text evidence="2">The complex is composed of two ATP-binding proteins (CysA), two transmembrane proteins (CysT and CysW) and a solute-binding protein (CysP).</text>
</comment>
<dbReference type="InterPro" id="IPR011865">
    <property type="entry name" value="CysT_permease"/>
</dbReference>
<comment type="subcellular location">
    <subcellularLocation>
        <location evidence="1">Cell membrane</location>
        <topology evidence="1">Multi-pass membrane protein</topology>
    </subcellularLocation>
</comment>
<evidence type="ECO:0000313" key="12">
    <source>
        <dbReference type="Proteomes" id="UP000471560"/>
    </source>
</evidence>
<dbReference type="RefSeq" id="WP_164575737.1">
    <property type="nucleotide sequence ID" value="NZ_JAAXDH010000001.1"/>
</dbReference>
<dbReference type="Proteomes" id="UP000471560">
    <property type="component" value="Unassembled WGS sequence"/>
</dbReference>
<dbReference type="NCBIfam" id="TIGR00969">
    <property type="entry name" value="3a0106s02"/>
    <property type="match status" value="1"/>
</dbReference>
<protein>
    <recommendedName>
        <fullName evidence="9">Sulfate transport system permease protein CysT</fullName>
    </recommendedName>
</protein>
<dbReference type="GO" id="GO:0015419">
    <property type="term" value="F:ABC-type sulfate transporter activity"/>
    <property type="evidence" value="ECO:0007669"/>
    <property type="project" value="UniProtKB-UniRule"/>
</dbReference>
<comment type="caution">
    <text evidence="9">Lacks conserved residue(s) required for the propagation of feature annotation.</text>
</comment>
<feature type="transmembrane region" description="Helical" evidence="9">
    <location>
        <begin position="105"/>
        <end position="127"/>
    </location>
</feature>
<evidence type="ECO:0000256" key="5">
    <source>
        <dbReference type="ARBA" id="ARBA00022989"/>
    </source>
</evidence>
<dbReference type="InterPro" id="IPR035906">
    <property type="entry name" value="MetI-like_sf"/>
</dbReference>
<dbReference type="FunFam" id="1.10.3720.10:FF:000004">
    <property type="entry name" value="Sulfate transport system permease protein CysT"/>
    <property type="match status" value="1"/>
</dbReference>
<dbReference type="Gene3D" id="1.10.3720.10">
    <property type="entry name" value="MetI-like"/>
    <property type="match status" value="1"/>
</dbReference>
<accession>A0A6P0B0E7</accession>
<dbReference type="SUPFAM" id="SSF161098">
    <property type="entry name" value="MetI-like"/>
    <property type="match status" value="1"/>
</dbReference>
<evidence type="ECO:0000256" key="7">
    <source>
        <dbReference type="ARBA" id="ARBA00023136"/>
    </source>
</evidence>
<feature type="transmembrane region" description="Helical" evidence="9">
    <location>
        <begin position="139"/>
        <end position="163"/>
    </location>
</feature>
<evidence type="ECO:0000256" key="2">
    <source>
        <dbReference type="ARBA" id="ARBA00011779"/>
    </source>
</evidence>
<dbReference type="NCBIfam" id="TIGR02139">
    <property type="entry name" value="permease_CysT"/>
    <property type="match status" value="1"/>
</dbReference>
<comment type="function">
    <text evidence="8">Part of the ABC transporter complex CysAWTP (TC 3.A.1.6.1) involved in sulfate/thiosulfate import. Probably responsible for the translocation of the substrate across the membrane.</text>
</comment>
<dbReference type="PANTHER" id="PTHR30406:SF8">
    <property type="entry name" value="SULFATE TRANSPORT SYSTEM PERMEASE PROTEIN CYST"/>
    <property type="match status" value="1"/>
</dbReference>
<feature type="transmembrane region" description="Helical" evidence="9">
    <location>
        <begin position="195"/>
        <end position="213"/>
    </location>
</feature>
<evidence type="ECO:0000256" key="4">
    <source>
        <dbReference type="ARBA" id="ARBA00022692"/>
    </source>
</evidence>
<evidence type="ECO:0000256" key="1">
    <source>
        <dbReference type="ARBA" id="ARBA00004651"/>
    </source>
</evidence>
<keyword evidence="5 9" id="KW-1133">Transmembrane helix</keyword>
<evidence type="ECO:0000256" key="9">
    <source>
        <dbReference type="RuleBase" id="RU366001"/>
    </source>
</evidence>
<dbReference type="EMBL" id="WUEZ01000003">
    <property type="protein sequence ID" value="NEI33135.1"/>
    <property type="molecule type" value="Genomic_DNA"/>
</dbReference>
<keyword evidence="7 9" id="KW-0472">Membrane</keyword>
<dbReference type="GO" id="GO:0005886">
    <property type="term" value="C:plasma membrane"/>
    <property type="evidence" value="ECO:0007669"/>
    <property type="project" value="UniProtKB-SubCell"/>
</dbReference>
<comment type="similarity">
    <text evidence="9">Belongs to the binding-protein-dependent transport system permease family. CysTW subfamily.</text>
</comment>
<feature type="transmembrane region" description="Helical" evidence="9">
    <location>
        <begin position="249"/>
        <end position="273"/>
    </location>
</feature>
<dbReference type="CDD" id="cd06261">
    <property type="entry name" value="TM_PBP2"/>
    <property type="match status" value="1"/>
</dbReference>
<feature type="transmembrane region" description="Helical" evidence="9">
    <location>
        <begin position="69"/>
        <end position="93"/>
    </location>
</feature>
<name>A0A6P0B0E7_RHILE</name>
<evidence type="ECO:0000256" key="6">
    <source>
        <dbReference type="ARBA" id="ARBA00023032"/>
    </source>
</evidence>
<evidence type="ECO:0000256" key="3">
    <source>
        <dbReference type="ARBA" id="ARBA00022448"/>
    </source>
</evidence>
<evidence type="ECO:0000256" key="8">
    <source>
        <dbReference type="ARBA" id="ARBA00025323"/>
    </source>
</evidence>
<keyword evidence="6 9" id="KW-0764">Sulfate transport</keyword>
<dbReference type="InterPro" id="IPR000515">
    <property type="entry name" value="MetI-like"/>
</dbReference>
<sequence>MKANSPTRWRFKRPSVIPGFGMALGLTLTWLTLLILIPLSGLAVRSSALGWEKFWSIAVDPRTLNALRISFGSAFIAAIVNAVFGIILAWVLVRYRFPGKRIIDAMVDLPFALPTAVAGIALATLYAPNGWIGQFLTPLGIKIAFTPAGIVVALIFVGLPFVVRTVQPVMEEIDKEVEEAAATLGSNRFQTIFRVLLPGLAPAVLTGFALAFARGVGEYGSVIFIAGNLPFKSEIAPLLIIIKLEEYNYAAATGIAAIMLVLSFALLLVINLIQSWSRRRYGYGA</sequence>
<comment type="function">
    <text evidence="9">Part of the ABC transporter complex (TC 3.A.1.6.1) involved in sulfate/thiosulfate import.</text>
</comment>
<organism evidence="11 12">
    <name type="scientific">Rhizobium leguminosarum</name>
    <dbReference type="NCBI Taxonomy" id="384"/>
    <lineage>
        <taxon>Bacteria</taxon>
        <taxon>Pseudomonadati</taxon>
        <taxon>Pseudomonadota</taxon>
        <taxon>Alphaproteobacteria</taxon>
        <taxon>Hyphomicrobiales</taxon>
        <taxon>Rhizobiaceae</taxon>
        <taxon>Rhizobium/Agrobacterium group</taxon>
        <taxon>Rhizobium</taxon>
    </lineage>
</organism>
<reference evidence="11 12" key="1">
    <citation type="submission" date="2019-12" db="EMBL/GenBank/DDBJ databases">
        <title>Rhizobium genotypes associated with high levels of biological nitrogen fixation by grain legumes in a temperate-maritime cropping system.</title>
        <authorList>
            <person name="Maluk M."/>
            <person name="Francesc Ferrando Molina F."/>
            <person name="Lopez Del Egido L."/>
            <person name="Lafos M."/>
            <person name="Langarica-Fuentes A."/>
            <person name="Gebre Yohannes G."/>
            <person name="Young M.W."/>
            <person name="Martin P."/>
            <person name="Gantlett R."/>
            <person name="Kenicer G."/>
            <person name="Hawes C."/>
            <person name="Begg G.S."/>
            <person name="Quilliam R.S."/>
            <person name="Squire G.R."/>
            <person name="Poole P.S."/>
            <person name="Young P.W."/>
            <person name="Iannetta P.M."/>
            <person name="James E.K."/>
        </authorList>
    </citation>
    <scope>NUCLEOTIDE SEQUENCE [LARGE SCALE GENOMIC DNA]</scope>
    <source>
        <strain evidence="11 12">JHI1096</strain>
    </source>
</reference>
<comment type="caution">
    <text evidence="11">The sequence shown here is derived from an EMBL/GenBank/DDBJ whole genome shotgun (WGS) entry which is preliminary data.</text>
</comment>
<dbReference type="PANTHER" id="PTHR30406">
    <property type="entry name" value="SULFATE TRANSPORT SYSTEM PERMEASE PROTEIN"/>
    <property type="match status" value="1"/>
</dbReference>
<evidence type="ECO:0000313" key="11">
    <source>
        <dbReference type="EMBL" id="NEI33135.1"/>
    </source>
</evidence>
<evidence type="ECO:0000259" key="10">
    <source>
        <dbReference type="PROSITE" id="PS50928"/>
    </source>
</evidence>